<dbReference type="RefSeq" id="WP_377979156.1">
    <property type="nucleotide sequence ID" value="NZ_JBBKXY010000003.1"/>
</dbReference>
<dbReference type="Proteomes" id="UP001598112">
    <property type="component" value="Unassembled WGS sequence"/>
</dbReference>
<dbReference type="PANTHER" id="PTHR42663:SF6">
    <property type="entry name" value="HYDROLASE C777.06C-RELATED"/>
    <property type="match status" value="1"/>
</dbReference>
<evidence type="ECO:0000313" key="2">
    <source>
        <dbReference type="EMBL" id="MFD3293919.1"/>
    </source>
</evidence>
<reference evidence="2 3" key="1">
    <citation type="submission" date="2024-03" db="EMBL/GenBank/DDBJ databases">
        <title>Aquirufa genome sequencing.</title>
        <authorList>
            <person name="Pitt A."/>
            <person name="Hahn M.W."/>
        </authorList>
    </citation>
    <scope>NUCLEOTIDE SEQUENCE [LARGE SCALE GENOMIC DNA]</scope>
    <source>
        <strain evidence="2 3">KTFRIE-69F</strain>
    </source>
</reference>
<name>A0ABW6D6S0_9BACT</name>
<evidence type="ECO:0000313" key="3">
    <source>
        <dbReference type="Proteomes" id="UP001598112"/>
    </source>
</evidence>
<feature type="domain" description="Metallo-beta-lactamase" evidence="1">
    <location>
        <begin position="37"/>
        <end position="226"/>
    </location>
</feature>
<sequence length="260" mass="29299">MSPSKVTFLGTGTSQGIPMIACDCTVCQSTDERDKRLRVSVHIEIGGKSFIIDTGPDFRQQVLRAGIKRLDAVLYTHEHKDHTAGMDDVRGFNFHQQSSIPLYARAQVIEQLKREFAYAFGDNKYPGVPEIDVYEIDGQPFTVQGIDIQPIFVKHYYLDVLGFRFGNFAYVTDANSIAPEEQDKLRNLDVLVINALRKTTHVSHFTLAEALELIADLKPKQAYITHVSHQMGLHAEVQKELPPNVYLAYDGLVLNPSYVF</sequence>
<dbReference type="SMART" id="SM00849">
    <property type="entry name" value="Lactamase_B"/>
    <property type="match status" value="1"/>
</dbReference>
<dbReference type="SUPFAM" id="SSF56281">
    <property type="entry name" value="Metallo-hydrolase/oxidoreductase"/>
    <property type="match status" value="1"/>
</dbReference>
<comment type="caution">
    <text evidence="2">The sequence shown here is derived from an EMBL/GenBank/DDBJ whole genome shotgun (WGS) entry which is preliminary data.</text>
</comment>
<dbReference type="Gene3D" id="3.60.15.10">
    <property type="entry name" value="Ribonuclease Z/Hydroxyacylglutathione hydrolase-like"/>
    <property type="match status" value="1"/>
</dbReference>
<keyword evidence="3" id="KW-1185">Reference proteome</keyword>
<dbReference type="EMBL" id="JBBKXY010000003">
    <property type="protein sequence ID" value="MFD3293919.1"/>
    <property type="molecule type" value="Genomic_DNA"/>
</dbReference>
<dbReference type="InterPro" id="IPR001279">
    <property type="entry name" value="Metallo-B-lactamas"/>
</dbReference>
<evidence type="ECO:0000259" key="1">
    <source>
        <dbReference type="SMART" id="SM00849"/>
    </source>
</evidence>
<dbReference type="CDD" id="cd16279">
    <property type="entry name" value="metallo-hydrolase-like_MBL-fold"/>
    <property type="match status" value="1"/>
</dbReference>
<protein>
    <submittedName>
        <fullName evidence="2">MBL fold metallo-hydrolase</fullName>
    </submittedName>
</protein>
<organism evidence="2 3">
    <name type="scientific">Aquirufa originis</name>
    <dbReference type="NCBI Taxonomy" id="3096514"/>
    <lineage>
        <taxon>Bacteria</taxon>
        <taxon>Pseudomonadati</taxon>
        <taxon>Bacteroidota</taxon>
        <taxon>Cytophagia</taxon>
        <taxon>Cytophagales</taxon>
        <taxon>Flectobacillaceae</taxon>
        <taxon>Aquirufa</taxon>
    </lineage>
</organism>
<accession>A0ABW6D6S0</accession>
<gene>
    <name evidence="2" type="ORF">SKC35_09495</name>
</gene>
<dbReference type="PANTHER" id="PTHR42663">
    <property type="entry name" value="HYDROLASE C777.06C-RELATED-RELATED"/>
    <property type="match status" value="1"/>
</dbReference>
<proteinExistence type="predicted"/>
<dbReference type="InterPro" id="IPR036866">
    <property type="entry name" value="RibonucZ/Hydroxyglut_hydro"/>
</dbReference>
<dbReference type="Pfam" id="PF12706">
    <property type="entry name" value="Lactamase_B_2"/>
    <property type="match status" value="1"/>
</dbReference>